<dbReference type="Pfam" id="PF16537">
    <property type="entry name" value="T2SSB"/>
    <property type="match status" value="1"/>
</dbReference>
<accession>A0A2A5JQ57</accession>
<dbReference type="InterPro" id="IPR032389">
    <property type="entry name" value="GspB_C"/>
</dbReference>
<dbReference type="EMBL" id="NKHF01000052">
    <property type="protein sequence ID" value="PCK31507.1"/>
    <property type="molecule type" value="Genomic_DNA"/>
</dbReference>
<evidence type="ECO:0000259" key="1">
    <source>
        <dbReference type="Pfam" id="PF16537"/>
    </source>
</evidence>
<dbReference type="OrthoDB" id="5432325at2"/>
<evidence type="ECO:0000313" key="2">
    <source>
        <dbReference type="EMBL" id="PCK31507.1"/>
    </source>
</evidence>
<dbReference type="AlphaFoldDB" id="A0A2A5JQ57"/>
<dbReference type="RefSeq" id="WP_099642249.1">
    <property type="nucleotide sequence ID" value="NZ_NKHF01000052.1"/>
</dbReference>
<proteinExistence type="predicted"/>
<keyword evidence="3" id="KW-1185">Reference proteome</keyword>
<dbReference type="GO" id="GO:0015627">
    <property type="term" value="C:type II protein secretion system complex"/>
    <property type="evidence" value="ECO:0007669"/>
    <property type="project" value="InterPro"/>
</dbReference>
<dbReference type="Proteomes" id="UP000228621">
    <property type="component" value="Unassembled WGS sequence"/>
</dbReference>
<protein>
    <recommendedName>
        <fullName evidence="1">Type II secretion system protein GspB C-terminal domain-containing protein</fullName>
    </recommendedName>
</protein>
<gene>
    <name evidence="2" type="ORF">CEX98_11675</name>
</gene>
<comment type="caution">
    <text evidence="2">The sequence shown here is derived from an EMBL/GenBank/DDBJ whole genome shotgun (WGS) entry which is preliminary data.</text>
</comment>
<name>A0A2A5JQ57_PSEO7</name>
<evidence type="ECO:0000313" key="3">
    <source>
        <dbReference type="Proteomes" id="UP000228621"/>
    </source>
</evidence>
<sequence>MSYLTSAMKQSQQGVDAEQDYLSQRQSAQLVFYKKLVTYAGAGILSLSSMGAGYYLGKVTATDDNALTLTASTAKNSETKATLSEKLKEQPPTEVNPQVQTVQNTTPLVSTPQVNTPINQAAAENAVNTDVKAAQPEQHFQWVSVQVGVDSQGQPLYQQQLVPVDSVKAVPAPLKSQPRVAKVTQDSSPGEIQTEGEYAGYRVFGKTASRQEDELAGVSDELKKAFAEAVKETESHEEPDVLATTKDSASVTPIGLLPARLQNTIPSLRYQAHIYATEAHERWIKINNRPLYEGDSLGALTVVEITPEQTRFDFDGIEFSLEAMEDWLP</sequence>
<feature type="domain" description="Type II secretion system protein GspB C-terminal" evidence="1">
    <location>
        <begin position="265"/>
        <end position="323"/>
    </location>
</feature>
<reference evidence="3" key="1">
    <citation type="journal article" date="2019" name="Genome Announc.">
        <title>Draft Genome Sequence of Pseudoalteromonas piscicida Strain 36Y ROTHPW, an Hypersaline Seawater Isolate from the South Coast of Sonora, Mexico.</title>
        <authorList>
            <person name="Sanchez-Diaz R."/>
            <person name="Molina-Garza Z.J."/>
            <person name="Cruz-Suarez L.E."/>
            <person name="Selvin J."/>
            <person name="Kiran G.S."/>
            <person name="Ibarra-Gamez J.C."/>
            <person name="Gomez-Gil B."/>
            <person name="Galaviz-Silva L."/>
        </authorList>
    </citation>
    <scope>NUCLEOTIDE SEQUENCE [LARGE SCALE GENOMIC DNA]</scope>
    <source>
        <strain evidence="3">36Y_RITHPW</strain>
    </source>
</reference>
<organism evidence="2 3">
    <name type="scientific">Pseudoalteromonas piscicida</name>
    <dbReference type="NCBI Taxonomy" id="43662"/>
    <lineage>
        <taxon>Bacteria</taxon>
        <taxon>Pseudomonadati</taxon>
        <taxon>Pseudomonadota</taxon>
        <taxon>Gammaproteobacteria</taxon>
        <taxon>Alteromonadales</taxon>
        <taxon>Pseudoalteromonadaceae</taxon>
        <taxon>Pseudoalteromonas</taxon>
    </lineage>
</organism>